<dbReference type="PANTHER" id="PTHR46098:SF1">
    <property type="entry name" value="TRNA (CYTOSINE(38)-C(5))-METHYLTRANSFERASE"/>
    <property type="match status" value="1"/>
</dbReference>
<sequence>MVNYVCPKCEKEFKQKGHYETHMKRVRPCTNRPPALTQEPTKPMAGLKFIDLFSGIGGFHLALKSLGAECVLACDIDKKCREVYKDNFGLEPHPDITELKTEEIPDFDVLCGGFPCQAFSHAGAQGGFADTRGTLFKDICRILKDKQPSYFLLENVKNLKGHDGGKTIKVIFNSLREVGYTTYDSPILLSPHHIGVPQHRERVFILGIRNDLTAGKQLAPFPAVKPTKTDISSVLEPIQISKTTLTATDEAVLNLWEEFVQHFKAHAVKLPGFPLWSDDWNSTYEIKTLPAWKQKFITNNREFYQEHQQFLQPWLTRARNTEGFAGARRKFEWQAGTFKPEDSLWTLLFTFRPSGIRVKRTNYSPALVAMAQIVYVGSRRRKLTPREVARLQSFPDSFKMSTSSSAAYKQFGNSVNVNVITHMANWLMSMV</sequence>
<organism evidence="6">
    <name type="scientific">viral metagenome</name>
    <dbReference type="NCBI Taxonomy" id="1070528"/>
    <lineage>
        <taxon>unclassified sequences</taxon>
        <taxon>metagenomes</taxon>
        <taxon>organismal metagenomes</taxon>
    </lineage>
</organism>
<accession>A0A6C0KX43</accession>
<evidence type="ECO:0000313" key="6">
    <source>
        <dbReference type="EMBL" id="QHU21823.1"/>
    </source>
</evidence>
<evidence type="ECO:0000256" key="2">
    <source>
        <dbReference type="ARBA" id="ARBA00022603"/>
    </source>
</evidence>
<dbReference type="Gene3D" id="3.90.120.10">
    <property type="entry name" value="DNA Methylase, subunit A, domain 2"/>
    <property type="match status" value="1"/>
</dbReference>
<dbReference type="Gene3D" id="3.30.160.60">
    <property type="entry name" value="Classic Zinc Finger"/>
    <property type="match status" value="1"/>
</dbReference>
<name>A0A6C0KX43_9ZZZZ</name>
<dbReference type="PROSITE" id="PS50157">
    <property type="entry name" value="ZINC_FINGER_C2H2_2"/>
    <property type="match status" value="1"/>
</dbReference>
<reference evidence="6" key="1">
    <citation type="journal article" date="2020" name="Nature">
        <title>Giant virus diversity and host interactions through global metagenomics.</title>
        <authorList>
            <person name="Schulz F."/>
            <person name="Roux S."/>
            <person name="Paez-Espino D."/>
            <person name="Jungbluth S."/>
            <person name="Walsh D.A."/>
            <person name="Denef V.J."/>
            <person name="McMahon K.D."/>
            <person name="Konstantinidis K.T."/>
            <person name="Eloe-Fadrosh E.A."/>
            <person name="Kyrpides N.C."/>
            <person name="Woyke T."/>
        </authorList>
    </citation>
    <scope>NUCLEOTIDE SEQUENCE</scope>
    <source>
        <strain evidence="6">GVMAG-S-3300013286-35</strain>
    </source>
</reference>
<feature type="domain" description="C2H2-type" evidence="5">
    <location>
        <begin position="4"/>
        <end position="33"/>
    </location>
</feature>
<dbReference type="InterPro" id="IPR001525">
    <property type="entry name" value="C5_MeTfrase"/>
</dbReference>
<dbReference type="Pfam" id="PF00145">
    <property type="entry name" value="DNA_methylase"/>
    <property type="match status" value="1"/>
</dbReference>
<dbReference type="InterPro" id="IPR029063">
    <property type="entry name" value="SAM-dependent_MTases_sf"/>
</dbReference>
<evidence type="ECO:0000259" key="5">
    <source>
        <dbReference type="PROSITE" id="PS50157"/>
    </source>
</evidence>
<evidence type="ECO:0000256" key="4">
    <source>
        <dbReference type="ARBA" id="ARBA00022691"/>
    </source>
</evidence>
<keyword evidence="2" id="KW-0489">Methyltransferase</keyword>
<dbReference type="AlphaFoldDB" id="A0A6C0KX43"/>
<dbReference type="Gene3D" id="3.40.50.150">
    <property type="entry name" value="Vaccinia Virus protein VP39"/>
    <property type="match status" value="1"/>
</dbReference>
<dbReference type="PROSITE" id="PS51679">
    <property type="entry name" value="SAM_MT_C5"/>
    <property type="match status" value="1"/>
</dbReference>
<dbReference type="GO" id="GO:0032259">
    <property type="term" value="P:methylation"/>
    <property type="evidence" value="ECO:0007669"/>
    <property type="project" value="UniProtKB-KW"/>
</dbReference>
<dbReference type="CDD" id="cd00315">
    <property type="entry name" value="Cyt_C5_DNA_methylase"/>
    <property type="match status" value="1"/>
</dbReference>
<dbReference type="InterPro" id="IPR050750">
    <property type="entry name" value="C5-MTase"/>
</dbReference>
<dbReference type="EC" id="2.1.1.37" evidence="1"/>
<keyword evidence="4" id="KW-0949">S-adenosyl-L-methionine</keyword>
<dbReference type="InterPro" id="IPR018117">
    <property type="entry name" value="C5_DNA_meth_AS"/>
</dbReference>
<dbReference type="PROSITE" id="PS00094">
    <property type="entry name" value="C5_MTASE_1"/>
    <property type="match status" value="1"/>
</dbReference>
<evidence type="ECO:0000256" key="1">
    <source>
        <dbReference type="ARBA" id="ARBA00011975"/>
    </source>
</evidence>
<dbReference type="PRINTS" id="PR00105">
    <property type="entry name" value="C5METTRFRASE"/>
</dbReference>
<dbReference type="PROSITE" id="PS00095">
    <property type="entry name" value="C5_MTASE_2"/>
    <property type="match status" value="1"/>
</dbReference>
<dbReference type="SUPFAM" id="SSF53335">
    <property type="entry name" value="S-adenosyl-L-methionine-dependent methyltransferases"/>
    <property type="match status" value="1"/>
</dbReference>
<dbReference type="NCBIfam" id="TIGR00675">
    <property type="entry name" value="dcm"/>
    <property type="match status" value="1"/>
</dbReference>
<dbReference type="GO" id="GO:0003886">
    <property type="term" value="F:DNA (cytosine-5-)-methyltransferase activity"/>
    <property type="evidence" value="ECO:0007669"/>
    <property type="project" value="UniProtKB-EC"/>
</dbReference>
<dbReference type="EMBL" id="MN740992">
    <property type="protein sequence ID" value="QHU21823.1"/>
    <property type="molecule type" value="Genomic_DNA"/>
</dbReference>
<protein>
    <recommendedName>
        <fullName evidence="1">DNA (cytosine-5-)-methyltransferase</fullName>
        <ecNumber evidence="1">2.1.1.37</ecNumber>
    </recommendedName>
</protein>
<proteinExistence type="predicted"/>
<evidence type="ECO:0000256" key="3">
    <source>
        <dbReference type="ARBA" id="ARBA00022679"/>
    </source>
</evidence>
<dbReference type="PANTHER" id="PTHR46098">
    <property type="entry name" value="TRNA (CYTOSINE(38)-C(5))-METHYLTRANSFERASE"/>
    <property type="match status" value="1"/>
</dbReference>
<keyword evidence="3" id="KW-0808">Transferase</keyword>
<dbReference type="InterPro" id="IPR013087">
    <property type="entry name" value="Znf_C2H2_type"/>
</dbReference>
<dbReference type="InterPro" id="IPR031303">
    <property type="entry name" value="C5_meth_CS"/>
</dbReference>